<accession>A0A9W7Y8Z9</accession>
<keyword evidence="2" id="KW-1133">Transmembrane helix</keyword>
<dbReference type="Proteomes" id="UP001143981">
    <property type="component" value="Unassembled WGS sequence"/>
</dbReference>
<feature type="transmembrane region" description="Helical" evidence="2">
    <location>
        <begin position="163"/>
        <end position="187"/>
    </location>
</feature>
<feature type="transmembrane region" description="Helical" evidence="2">
    <location>
        <begin position="25"/>
        <end position="47"/>
    </location>
</feature>
<evidence type="ECO:0000313" key="3">
    <source>
        <dbReference type="EMBL" id="KAJ1732414.1"/>
    </source>
</evidence>
<dbReference type="Pfam" id="PF12400">
    <property type="entry name" value="STIMATE"/>
    <property type="match status" value="1"/>
</dbReference>
<sequence>MRTGMMLDERAGLPPVTDEVFSCHLVGPFSIAVQVLVGTLGFSTLIVKRHFERPRRPWRVWGFDVSKQVISGTVMHMCNLLVSALSGGGRSSEKAGGDGGSVATNPCSWYVLNLTLDCTLGVLFIVCYLRLFELLAARLKIRVLRSGDYGVPPSWREWAKQGLMFLSSMLGMKMTVVLLLVLAPSLVALGDLILKPVLSTHNPRFEIVFVMAIWPLVLNICESWILDQVIKKKDNSQAALSASGHMPLGTDDPAALADSYALHESSLSIGGRTLDAGSAPWETRLSLDVSEFDADSASDSDGKSAYSASGRQSADSLNGKDRGTSGAHAPSGRQ</sequence>
<feature type="transmembrane region" description="Helical" evidence="2">
    <location>
        <begin position="207"/>
        <end position="226"/>
    </location>
</feature>
<feature type="compositionally biased region" description="Low complexity" evidence="1">
    <location>
        <begin position="299"/>
        <end position="309"/>
    </location>
</feature>
<dbReference type="AlphaFoldDB" id="A0A9W7Y8Z9"/>
<keyword evidence="4" id="KW-1185">Reference proteome</keyword>
<dbReference type="OrthoDB" id="431202at2759"/>
<evidence type="ECO:0000256" key="1">
    <source>
        <dbReference type="SAM" id="MobiDB-lite"/>
    </source>
</evidence>
<dbReference type="PANTHER" id="PTHR31735:SF1">
    <property type="entry name" value="VACUOLAR MEMBRANE PROTEIN YPL162C"/>
    <property type="match status" value="1"/>
</dbReference>
<comment type="caution">
    <text evidence="3">The sequence shown here is derived from an EMBL/GenBank/DDBJ whole genome shotgun (WGS) entry which is preliminary data.</text>
</comment>
<dbReference type="PANTHER" id="PTHR31735">
    <property type="entry name" value="VACUOLAR MEMBRANE PROTEIN YPL162C"/>
    <property type="match status" value="1"/>
</dbReference>
<feature type="transmembrane region" description="Helical" evidence="2">
    <location>
        <begin position="109"/>
        <end position="132"/>
    </location>
</feature>
<gene>
    <name evidence="3" type="ORF">LPJ61_002052</name>
</gene>
<evidence type="ECO:0000313" key="4">
    <source>
        <dbReference type="Proteomes" id="UP001143981"/>
    </source>
</evidence>
<protein>
    <recommendedName>
        <fullName evidence="5">Vacuolar membrane protein</fullName>
    </recommendedName>
</protein>
<dbReference type="InterPro" id="IPR022127">
    <property type="entry name" value="STIMATE/YPL162C"/>
</dbReference>
<reference evidence="3" key="1">
    <citation type="submission" date="2022-07" db="EMBL/GenBank/DDBJ databases">
        <title>Phylogenomic reconstructions and comparative analyses of Kickxellomycotina fungi.</title>
        <authorList>
            <person name="Reynolds N.K."/>
            <person name="Stajich J.E."/>
            <person name="Barry K."/>
            <person name="Grigoriev I.V."/>
            <person name="Crous P."/>
            <person name="Smith M.E."/>
        </authorList>
    </citation>
    <scope>NUCLEOTIDE SEQUENCE</scope>
    <source>
        <strain evidence="3">BCRC 34381</strain>
    </source>
</reference>
<evidence type="ECO:0000256" key="2">
    <source>
        <dbReference type="SAM" id="Phobius"/>
    </source>
</evidence>
<feature type="region of interest" description="Disordered" evidence="1">
    <location>
        <begin position="292"/>
        <end position="334"/>
    </location>
</feature>
<feature type="transmembrane region" description="Helical" evidence="2">
    <location>
        <begin position="68"/>
        <end position="89"/>
    </location>
</feature>
<keyword evidence="2" id="KW-0812">Transmembrane</keyword>
<proteinExistence type="predicted"/>
<dbReference type="EMBL" id="JANBOI010000227">
    <property type="protein sequence ID" value="KAJ1732414.1"/>
    <property type="molecule type" value="Genomic_DNA"/>
</dbReference>
<evidence type="ECO:0008006" key="5">
    <source>
        <dbReference type="Google" id="ProtNLM"/>
    </source>
</evidence>
<organism evidence="3 4">
    <name type="scientific">Coemansia biformis</name>
    <dbReference type="NCBI Taxonomy" id="1286918"/>
    <lineage>
        <taxon>Eukaryota</taxon>
        <taxon>Fungi</taxon>
        <taxon>Fungi incertae sedis</taxon>
        <taxon>Zoopagomycota</taxon>
        <taxon>Kickxellomycotina</taxon>
        <taxon>Kickxellomycetes</taxon>
        <taxon>Kickxellales</taxon>
        <taxon>Kickxellaceae</taxon>
        <taxon>Coemansia</taxon>
    </lineage>
</organism>
<name>A0A9W7Y8Z9_9FUNG</name>
<keyword evidence="2" id="KW-0472">Membrane</keyword>
<dbReference type="GO" id="GO:0016020">
    <property type="term" value="C:membrane"/>
    <property type="evidence" value="ECO:0007669"/>
    <property type="project" value="TreeGrafter"/>
</dbReference>